<comment type="caution">
    <text evidence="1">The sequence shown here is derived from an EMBL/GenBank/DDBJ whole genome shotgun (WGS) entry which is preliminary data.</text>
</comment>
<feature type="non-terminal residue" evidence="1">
    <location>
        <position position="1"/>
    </location>
</feature>
<dbReference type="AlphaFoldDB" id="A0A843U7W7"/>
<name>A0A843U7W7_COLES</name>
<dbReference type="EMBL" id="NMUH01000465">
    <property type="protein sequence ID" value="MQL79591.1"/>
    <property type="molecule type" value="Genomic_DNA"/>
</dbReference>
<evidence type="ECO:0000313" key="2">
    <source>
        <dbReference type="Proteomes" id="UP000652761"/>
    </source>
</evidence>
<accession>A0A843U7W7</accession>
<evidence type="ECO:0000313" key="1">
    <source>
        <dbReference type="EMBL" id="MQL79591.1"/>
    </source>
</evidence>
<sequence length="95" mass="11171">MLFKHYCDMYKMYNMFNISSSKSQQEDPKHTQPNSIPRRYLLDLVQRCGALLAVEEFVQEAVVLNIEDLHKEEGLEDGFRVYEILAEDDPLDEND</sequence>
<reference evidence="1" key="1">
    <citation type="submission" date="2017-07" db="EMBL/GenBank/DDBJ databases">
        <title>Taro Niue Genome Assembly and Annotation.</title>
        <authorList>
            <person name="Atibalentja N."/>
            <person name="Keating K."/>
            <person name="Fields C.J."/>
        </authorList>
    </citation>
    <scope>NUCLEOTIDE SEQUENCE</scope>
    <source>
        <strain evidence="1">Niue_2</strain>
        <tissue evidence="1">Leaf</tissue>
    </source>
</reference>
<protein>
    <submittedName>
        <fullName evidence="1">Uncharacterized protein</fullName>
    </submittedName>
</protein>
<keyword evidence="2" id="KW-1185">Reference proteome</keyword>
<organism evidence="1 2">
    <name type="scientific">Colocasia esculenta</name>
    <name type="common">Wild taro</name>
    <name type="synonym">Arum esculentum</name>
    <dbReference type="NCBI Taxonomy" id="4460"/>
    <lineage>
        <taxon>Eukaryota</taxon>
        <taxon>Viridiplantae</taxon>
        <taxon>Streptophyta</taxon>
        <taxon>Embryophyta</taxon>
        <taxon>Tracheophyta</taxon>
        <taxon>Spermatophyta</taxon>
        <taxon>Magnoliopsida</taxon>
        <taxon>Liliopsida</taxon>
        <taxon>Araceae</taxon>
        <taxon>Aroideae</taxon>
        <taxon>Colocasieae</taxon>
        <taxon>Colocasia</taxon>
    </lineage>
</organism>
<gene>
    <name evidence="1" type="ORF">Taro_012036</name>
</gene>
<proteinExistence type="predicted"/>
<dbReference type="Proteomes" id="UP000652761">
    <property type="component" value="Unassembled WGS sequence"/>
</dbReference>